<feature type="transmembrane region" description="Helical" evidence="1">
    <location>
        <begin position="61"/>
        <end position="82"/>
    </location>
</feature>
<keyword evidence="1" id="KW-0812">Transmembrane</keyword>
<feature type="transmembrane region" description="Helical" evidence="1">
    <location>
        <begin position="112"/>
        <end position="132"/>
    </location>
</feature>
<proteinExistence type="predicted"/>
<feature type="transmembrane region" description="Helical" evidence="1">
    <location>
        <begin position="208"/>
        <end position="229"/>
    </location>
</feature>
<gene>
    <name evidence="2" type="ORF">B843_11860</name>
</gene>
<organism evidence="2 3">
    <name type="scientific">Corynebacterium vitaeruminis DSM 20294</name>
    <dbReference type="NCBI Taxonomy" id="1224164"/>
    <lineage>
        <taxon>Bacteria</taxon>
        <taxon>Bacillati</taxon>
        <taxon>Actinomycetota</taxon>
        <taxon>Actinomycetes</taxon>
        <taxon>Mycobacteriales</taxon>
        <taxon>Corynebacteriaceae</taxon>
        <taxon>Corynebacterium</taxon>
    </lineage>
</organism>
<evidence type="ECO:0000256" key="1">
    <source>
        <dbReference type="SAM" id="Phobius"/>
    </source>
</evidence>
<dbReference type="Pfam" id="PF14256">
    <property type="entry name" value="YwiC"/>
    <property type="match status" value="1"/>
</dbReference>
<dbReference type="STRING" id="1224164.B843_11860"/>
<dbReference type="InterPro" id="IPR025576">
    <property type="entry name" value="YwiC"/>
</dbReference>
<dbReference type="EMBL" id="CP004353">
    <property type="protein sequence ID" value="AHI23748.1"/>
    <property type="molecule type" value="Genomic_DNA"/>
</dbReference>
<accession>W5YB21</accession>
<sequence>MLSTPAVAGVLVALLRQDATTLPRLVVTLALILGAWFSGYFCFFAFGQWVKARNPHRKHEYAVPMAVTGAMSLACIVIVVLLAPCLLWFAPLFAPLVLIAVAETLRHRPRSLLSGVSTTCASALLLPALYLVGEVARSDATRSLAGIPASQWAATAFLAAYFTGTIPFVKTMVRERGKSGYLVGSVAYHAVVVVAVLFLGAGRIVPVASWWLMIVVAVWALVRATTFPLTLHRWAWTPKQIGVAEVPLCILAGLAVLFAG</sequence>
<evidence type="ECO:0000313" key="3">
    <source>
        <dbReference type="Proteomes" id="UP000019222"/>
    </source>
</evidence>
<evidence type="ECO:0008006" key="4">
    <source>
        <dbReference type="Google" id="ProtNLM"/>
    </source>
</evidence>
<keyword evidence="3" id="KW-1185">Reference proteome</keyword>
<feature type="transmembrane region" description="Helical" evidence="1">
    <location>
        <begin position="181"/>
        <end position="202"/>
    </location>
</feature>
<dbReference type="Proteomes" id="UP000019222">
    <property type="component" value="Chromosome"/>
</dbReference>
<dbReference type="KEGG" id="cvt:B843_11860"/>
<reference evidence="2 3" key="1">
    <citation type="submission" date="2013-02" db="EMBL/GenBank/DDBJ databases">
        <title>The complete genome sequence of Corynebacterium vitaeruminis DSM 20294.</title>
        <authorList>
            <person name="Ruckert C."/>
            <person name="Albersmeier A."/>
            <person name="Kalinowski J."/>
        </authorList>
    </citation>
    <scope>NUCLEOTIDE SEQUENCE [LARGE SCALE GENOMIC DNA]</scope>
    <source>
        <strain evidence="3">ATCC 10234</strain>
    </source>
</reference>
<feature type="transmembrane region" description="Helical" evidence="1">
    <location>
        <begin position="152"/>
        <end position="169"/>
    </location>
</feature>
<dbReference type="PATRIC" id="fig|1224164.3.peg.2391"/>
<protein>
    <recommendedName>
        <fullName evidence="4">YwiC-like protein</fullName>
    </recommendedName>
</protein>
<dbReference type="HOGENOM" id="CLU_064238_0_0_11"/>
<feature type="transmembrane region" description="Helical" evidence="1">
    <location>
        <begin position="241"/>
        <end position="259"/>
    </location>
</feature>
<feature type="transmembrane region" description="Helical" evidence="1">
    <location>
        <begin position="29"/>
        <end position="49"/>
    </location>
</feature>
<feature type="transmembrane region" description="Helical" evidence="1">
    <location>
        <begin position="88"/>
        <end position="105"/>
    </location>
</feature>
<evidence type="ECO:0000313" key="2">
    <source>
        <dbReference type="EMBL" id="AHI23748.1"/>
    </source>
</evidence>
<dbReference type="eggNOG" id="ENOG502ZBRV">
    <property type="taxonomic scope" value="Bacteria"/>
</dbReference>
<keyword evidence="1" id="KW-0472">Membrane</keyword>
<dbReference type="AlphaFoldDB" id="W5YB21"/>
<name>W5YB21_9CORY</name>
<keyword evidence="1" id="KW-1133">Transmembrane helix</keyword>